<protein>
    <submittedName>
        <fullName evidence="12">Nuclear factor 7, brain</fullName>
    </submittedName>
</protein>
<dbReference type="InterPro" id="IPR006574">
    <property type="entry name" value="PRY"/>
</dbReference>
<evidence type="ECO:0000313" key="13">
    <source>
        <dbReference type="Proteomes" id="UP000324091"/>
    </source>
</evidence>
<dbReference type="Gene3D" id="2.60.120.920">
    <property type="match status" value="1"/>
</dbReference>
<dbReference type="InterPro" id="IPR003877">
    <property type="entry name" value="SPRY_dom"/>
</dbReference>
<evidence type="ECO:0000256" key="7">
    <source>
        <dbReference type="PROSITE-ProRule" id="PRU00024"/>
    </source>
</evidence>
<dbReference type="Pfam" id="PF00097">
    <property type="entry name" value="zf-C3HC4"/>
    <property type="match status" value="1"/>
</dbReference>
<feature type="coiled-coil region" evidence="8">
    <location>
        <begin position="178"/>
        <end position="215"/>
    </location>
</feature>
<evidence type="ECO:0000256" key="8">
    <source>
        <dbReference type="SAM" id="Coils"/>
    </source>
</evidence>
<evidence type="ECO:0000259" key="10">
    <source>
        <dbReference type="PROSITE" id="PS50119"/>
    </source>
</evidence>
<dbReference type="Proteomes" id="UP000324091">
    <property type="component" value="Chromosome 4"/>
</dbReference>
<evidence type="ECO:0000256" key="5">
    <source>
        <dbReference type="ARBA" id="ARBA00022771"/>
    </source>
</evidence>
<dbReference type="AlphaFoldDB" id="A0A5C6N9G5"/>
<dbReference type="InterPro" id="IPR043136">
    <property type="entry name" value="B30.2/SPRY_sf"/>
</dbReference>
<dbReference type="InterPro" id="IPR013320">
    <property type="entry name" value="ConA-like_dom_sf"/>
</dbReference>
<keyword evidence="8" id="KW-0175">Coiled coil</keyword>
<keyword evidence="6" id="KW-0862">Zinc</keyword>
<dbReference type="Gene3D" id="3.30.160.60">
    <property type="entry name" value="Classic Zinc Finger"/>
    <property type="match status" value="1"/>
</dbReference>
<dbReference type="SUPFAM" id="SSF57850">
    <property type="entry name" value="RING/U-box"/>
    <property type="match status" value="1"/>
</dbReference>
<dbReference type="CDD" id="cd12893">
    <property type="entry name" value="SPRY_PRY_TRIM35"/>
    <property type="match status" value="1"/>
</dbReference>
<keyword evidence="4" id="KW-0479">Metal-binding</keyword>
<feature type="domain" description="B box-type" evidence="10">
    <location>
        <begin position="82"/>
        <end position="123"/>
    </location>
</feature>
<feature type="domain" description="B30.2/SPRY" evidence="11">
    <location>
        <begin position="272"/>
        <end position="459"/>
    </location>
</feature>
<evidence type="ECO:0000256" key="2">
    <source>
        <dbReference type="ARBA" id="ARBA00008518"/>
    </source>
</evidence>
<dbReference type="PROSITE" id="PS50119">
    <property type="entry name" value="ZF_BBOX"/>
    <property type="match status" value="1"/>
</dbReference>
<dbReference type="Pfam" id="PF13765">
    <property type="entry name" value="PRY"/>
    <property type="match status" value="1"/>
</dbReference>
<dbReference type="PANTHER" id="PTHR24103">
    <property type="entry name" value="E3 UBIQUITIN-PROTEIN LIGASE TRIM"/>
    <property type="match status" value="1"/>
</dbReference>
<accession>A0A5C6N9G5</accession>
<dbReference type="InterPro" id="IPR018957">
    <property type="entry name" value="Znf_C3HC4_RING-type"/>
</dbReference>
<dbReference type="SUPFAM" id="SSF57845">
    <property type="entry name" value="B-box zinc-binding domain"/>
    <property type="match status" value="1"/>
</dbReference>
<keyword evidence="13" id="KW-1185">Reference proteome</keyword>
<comment type="similarity">
    <text evidence="2">Belongs to the TRIM/RBCC family.</text>
</comment>
<reference evidence="12 13" key="1">
    <citation type="submission" date="2019-04" db="EMBL/GenBank/DDBJ databases">
        <title>Chromosome genome assembly for Takifugu flavidus.</title>
        <authorList>
            <person name="Xiao S."/>
        </authorList>
    </citation>
    <scope>NUCLEOTIDE SEQUENCE [LARGE SCALE GENOMIC DNA]</scope>
    <source>
        <strain evidence="12">HTHZ2018</strain>
        <tissue evidence="12">Muscle</tissue>
    </source>
</reference>
<evidence type="ECO:0000256" key="4">
    <source>
        <dbReference type="ARBA" id="ARBA00022723"/>
    </source>
</evidence>
<dbReference type="SUPFAM" id="SSF49899">
    <property type="entry name" value="Concanavalin A-like lectins/glucanases"/>
    <property type="match status" value="1"/>
</dbReference>
<feature type="domain" description="RING-type" evidence="9">
    <location>
        <begin position="11"/>
        <end position="51"/>
    </location>
</feature>
<dbReference type="EMBL" id="RHFK02000017">
    <property type="protein sequence ID" value="TWW62490.1"/>
    <property type="molecule type" value="Genomic_DNA"/>
</dbReference>
<dbReference type="InterPro" id="IPR050143">
    <property type="entry name" value="TRIM/RBCC"/>
</dbReference>
<dbReference type="InterPro" id="IPR001870">
    <property type="entry name" value="B30.2/SPRY"/>
</dbReference>
<dbReference type="Pfam" id="PF00643">
    <property type="entry name" value="zf-B_box"/>
    <property type="match status" value="1"/>
</dbReference>
<dbReference type="InterPro" id="IPR001841">
    <property type="entry name" value="Znf_RING"/>
</dbReference>
<dbReference type="PROSITE" id="PS50089">
    <property type="entry name" value="ZF_RING_2"/>
    <property type="match status" value="1"/>
</dbReference>
<dbReference type="PROSITE" id="PS00518">
    <property type="entry name" value="ZF_RING_1"/>
    <property type="match status" value="1"/>
</dbReference>
<comment type="subcellular location">
    <subcellularLocation>
        <location evidence="1">Cytoplasm</location>
    </subcellularLocation>
</comment>
<organism evidence="12 13">
    <name type="scientific">Takifugu flavidus</name>
    <name type="common">sansaifugu</name>
    <dbReference type="NCBI Taxonomy" id="433684"/>
    <lineage>
        <taxon>Eukaryota</taxon>
        <taxon>Metazoa</taxon>
        <taxon>Chordata</taxon>
        <taxon>Craniata</taxon>
        <taxon>Vertebrata</taxon>
        <taxon>Euteleostomi</taxon>
        <taxon>Actinopterygii</taxon>
        <taxon>Neopterygii</taxon>
        <taxon>Teleostei</taxon>
        <taxon>Neoteleostei</taxon>
        <taxon>Acanthomorphata</taxon>
        <taxon>Eupercaria</taxon>
        <taxon>Tetraodontiformes</taxon>
        <taxon>Tetradontoidea</taxon>
        <taxon>Tetraodontidae</taxon>
        <taxon>Takifugu</taxon>
    </lineage>
</organism>
<evidence type="ECO:0000256" key="6">
    <source>
        <dbReference type="ARBA" id="ARBA00022833"/>
    </source>
</evidence>
<dbReference type="InterPro" id="IPR000315">
    <property type="entry name" value="Znf_B-box"/>
</dbReference>
<evidence type="ECO:0000313" key="12">
    <source>
        <dbReference type="EMBL" id="TWW62490.1"/>
    </source>
</evidence>
<evidence type="ECO:0000256" key="3">
    <source>
        <dbReference type="ARBA" id="ARBA00022490"/>
    </source>
</evidence>
<dbReference type="SMART" id="SM00336">
    <property type="entry name" value="BBOX"/>
    <property type="match status" value="1"/>
</dbReference>
<dbReference type="SMART" id="SM00589">
    <property type="entry name" value="PRY"/>
    <property type="match status" value="1"/>
</dbReference>
<name>A0A5C6N9G5_9TELE</name>
<dbReference type="Pfam" id="PF00622">
    <property type="entry name" value="SPRY"/>
    <property type="match status" value="1"/>
</dbReference>
<dbReference type="InterPro" id="IPR017907">
    <property type="entry name" value="Znf_RING_CS"/>
</dbReference>
<evidence type="ECO:0000259" key="9">
    <source>
        <dbReference type="PROSITE" id="PS50089"/>
    </source>
</evidence>
<dbReference type="InterPro" id="IPR003879">
    <property type="entry name" value="Butyrophylin_SPRY"/>
</dbReference>
<comment type="caution">
    <text evidence="12">The sequence shown here is derived from an EMBL/GenBank/DDBJ whole genome shotgun (WGS) entry which is preliminary data.</text>
</comment>
<keyword evidence="5 7" id="KW-0863">Zinc-finger</keyword>
<dbReference type="GO" id="GO:0008270">
    <property type="term" value="F:zinc ion binding"/>
    <property type="evidence" value="ECO:0007669"/>
    <property type="project" value="UniProtKB-KW"/>
</dbReference>
<dbReference type="SMART" id="SM00184">
    <property type="entry name" value="RING"/>
    <property type="match status" value="1"/>
</dbReference>
<keyword evidence="3" id="KW-0963">Cytoplasm</keyword>
<proteinExistence type="inferred from homology"/>
<evidence type="ECO:0000259" key="11">
    <source>
        <dbReference type="PROSITE" id="PS50188"/>
    </source>
</evidence>
<evidence type="ECO:0000256" key="1">
    <source>
        <dbReference type="ARBA" id="ARBA00004496"/>
    </source>
</evidence>
<dbReference type="Gene3D" id="3.30.40.10">
    <property type="entry name" value="Zinc/RING finger domain, C3HC4 (zinc finger)"/>
    <property type="match status" value="1"/>
</dbReference>
<gene>
    <name evidence="12" type="ORF">D4764_04G0011370</name>
</gene>
<dbReference type="PROSITE" id="PS50188">
    <property type="entry name" value="B302_SPRY"/>
    <property type="match status" value="1"/>
</dbReference>
<dbReference type="PRINTS" id="PR01407">
    <property type="entry name" value="BUTYPHLNCDUF"/>
</dbReference>
<sequence>MSFQPSEDLLCPVCQDLFTDPVVLSCSHSFCEDCLQTWWRGKPSRECPLCNRRSSRSDPPCNLALKNLCKALLLQNTKASSGPELLCNLHNEKLKLFCLEHQQPVCLICRDSKRHSSHRFRPADEVARDQREELQKFLRPLQSKLALLQHAKQNCDLMTEHIKLQAQHTQRQIQEQFKALYQFLREEEEARIAALKEEEEQKTEVMKKHTEALSRDIKMLSDTVGATEEELRADDVAFLQLYGAAAKRVQQRPLLGDPQLPPGALIDVAKHLGNLRFNVWNKMKKAVSYAPVILDPNTANPEFLLSDDLTAVRHGERQSLPENPERLHYYRTVRGWEGISSGHHCWDVDVGDNGAWFVGVTEFVRWTKEKNCRFWHFEFYNNRYSLRTAESPPAVLRVKKRLQRIRVLLDWNRGKLSWLDPDTNTHIHTVTHSFTQKLFPCIGTVNQAPLKVLEGKISVTRE</sequence>
<dbReference type="InterPro" id="IPR013083">
    <property type="entry name" value="Znf_RING/FYVE/PHD"/>
</dbReference>